<sequence length="404" mass="41158">MSHSFLTARGTALLAVSTGLIAANLYYIQPLIPTIAADLGIAVSTVQVLLTASQLGFALGILLILPLGDLIRPRTLITVLLSIEALALVTLALSTNAVVLGIVVTVVGITNLSAQVIVPAAANLAAPGSAPRVVSTVIGGLLTGILLARTVAGLIATPWGWRPVFIGAAILMVALIPVLLRVLGGAARPAAPGTRYSAILAGTVRIFRAHPELRIRSLYGALMFALFSLLWSTLALLLERSPYGYSEAVIGLFGLLGVAGALCATLLGRIRGLSAGTRTALLILVALIGAVALSAGATNLAALIVGILLVDVAVQGIHVTNQHVIYAVIAPSERGRANGVYMAGYFGGGVIGTALATLAWGVDGWAGVAVVGIAIVVIAGIVRLFDRPRTAPTSSDTAQVSTHA</sequence>
<dbReference type="Gene3D" id="1.20.1250.20">
    <property type="entry name" value="MFS general substrate transporter like domains"/>
    <property type="match status" value="1"/>
</dbReference>
<feature type="transmembrane region" description="Helical" evidence="5">
    <location>
        <begin position="99"/>
        <end position="121"/>
    </location>
</feature>
<feature type="domain" description="Major facilitator superfamily (MFS) profile" evidence="6">
    <location>
        <begin position="3"/>
        <end position="391"/>
    </location>
</feature>
<feature type="transmembrane region" description="Helical" evidence="5">
    <location>
        <begin position="76"/>
        <end position="93"/>
    </location>
</feature>
<feature type="transmembrane region" description="Helical" evidence="5">
    <location>
        <begin position="218"/>
        <end position="238"/>
    </location>
</feature>
<feature type="transmembrane region" description="Helical" evidence="5">
    <location>
        <begin position="366"/>
        <end position="385"/>
    </location>
</feature>
<keyword evidence="4 5" id="KW-0472">Membrane</keyword>
<dbReference type="Proteomes" id="UP000269438">
    <property type="component" value="Unassembled WGS sequence"/>
</dbReference>
<dbReference type="OrthoDB" id="9815356at2"/>
<feature type="transmembrane region" description="Helical" evidence="5">
    <location>
        <begin position="303"/>
        <end position="328"/>
    </location>
</feature>
<name>A0A3L7AQE5_9MICO</name>
<feature type="transmembrane region" description="Helical" evidence="5">
    <location>
        <begin position="41"/>
        <end position="64"/>
    </location>
</feature>
<dbReference type="RefSeq" id="WP_121688865.1">
    <property type="nucleotide sequence ID" value="NZ_RCUY01000009.1"/>
</dbReference>
<evidence type="ECO:0000313" key="8">
    <source>
        <dbReference type="Proteomes" id="UP000269438"/>
    </source>
</evidence>
<dbReference type="PROSITE" id="PS50850">
    <property type="entry name" value="MFS"/>
    <property type="match status" value="1"/>
</dbReference>
<dbReference type="EMBL" id="RCUY01000009">
    <property type="protein sequence ID" value="RLP82334.1"/>
    <property type="molecule type" value="Genomic_DNA"/>
</dbReference>
<dbReference type="AlphaFoldDB" id="A0A3L7AQE5"/>
<dbReference type="CDD" id="cd17324">
    <property type="entry name" value="MFS_NepI_like"/>
    <property type="match status" value="1"/>
</dbReference>
<dbReference type="GO" id="GO:0022857">
    <property type="term" value="F:transmembrane transporter activity"/>
    <property type="evidence" value="ECO:0007669"/>
    <property type="project" value="InterPro"/>
</dbReference>
<keyword evidence="2 5" id="KW-0812">Transmembrane</keyword>
<evidence type="ECO:0000256" key="4">
    <source>
        <dbReference type="ARBA" id="ARBA00023136"/>
    </source>
</evidence>
<keyword evidence="8" id="KW-1185">Reference proteome</keyword>
<protein>
    <submittedName>
        <fullName evidence="7">MFS transporter</fullName>
    </submittedName>
</protein>
<gene>
    <name evidence="7" type="ORF">D9V34_11140</name>
</gene>
<dbReference type="SUPFAM" id="SSF103473">
    <property type="entry name" value="MFS general substrate transporter"/>
    <property type="match status" value="1"/>
</dbReference>
<evidence type="ECO:0000256" key="3">
    <source>
        <dbReference type="ARBA" id="ARBA00022989"/>
    </source>
</evidence>
<dbReference type="GO" id="GO:0005886">
    <property type="term" value="C:plasma membrane"/>
    <property type="evidence" value="ECO:0007669"/>
    <property type="project" value="UniProtKB-SubCell"/>
</dbReference>
<proteinExistence type="predicted"/>
<evidence type="ECO:0000256" key="2">
    <source>
        <dbReference type="ARBA" id="ARBA00022692"/>
    </source>
</evidence>
<evidence type="ECO:0000313" key="7">
    <source>
        <dbReference type="EMBL" id="RLP82334.1"/>
    </source>
</evidence>
<evidence type="ECO:0000256" key="1">
    <source>
        <dbReference type="ARBA" id="ARBA00004651"/>
    </source>
</evidence>
<dbReference type="PANTHER" id="PTHR42910:SF1">
    <property type="entry name" value="MAJOR FACILITATOR SUPERFAMILY (MFS) PROFILE DOMAIN-CONTAINING PROTEIN"/>
    <property type="match status" value="1"/>
</dbReference>
<feature type="transmembrane region" description="Helical" evidence="5">
    <location>
        <begin position="12"/>
        <end position="29"/>
    </location>
</feature>
<dbReference type="InterPro" id="IPR020846">
    <property type="entry name" value="MFS_dom"/>
</dbReference>
<comment type="caution">
    <text evidence="7">The sequence shown here is derived from an EMBL/GenBank/DDBJ whole genome shotgun (WGS) entry which is preliminary data.</text>
</comment>
<reference evidence="7 8" key="1">
    <citation type="submission" date="2018-10" db="EMBL/GenBank/DDBJ databases">
        <authorList>
            <person name="Li J."/>
        </authorList>
    </citation>
    <scope>NUCLEOTIDE SEQUENCE [LARGE SCALE GENOMIC DNA]</scope>
    <source>
        <strain evidence="7 8">JCM 11654</strain>
    </source>
</reference>
<feature type="transmembrane region" description="Helical" evidence="5">
    <location>
        <begin position="161"/>
        <end position="180"/>
    </location>
</feature>
<feature type="transmembrane region" description="Helical" evidence="5">
    <location>
        <begin position="340"/>
        <end position="360"/>
    </location>
</feature>
<evidence type="ECO:0000259" key="6">
    <source>
        <dbReference type="PROSITE" id="PS50850"/>
    </source>
</evidence>
<keyword evidence="3 5" id="KW-1133">Transmembrane helix</keyword>
<organism evidence="7 8">
    <name type="scientific">Mycetocola lacteus</name>
    <dbReference type="NCBI Taxonomy" id="76637"/>
    <lineage>
        <taxon>Bacteria</taxon>
        <taxon>Bacillati</taxon>
        <taxon>Actinomycetota</taxon>
        <taxon>Actinomycetes</taxon>
        <taxon>Micrococcales</taxon>
        <taxon>Microbacteriaceae</taxon>
        <taxon>Mycetocola</taxon>
    </lineage>
</organism>
<feature type="transmembrane region" description="Helical" evidence="5">
    <location>
        <begin position="133"/>
        <end position="155"/>
    </location>
</feature>
<feature type="transmembrane region" description="Helical" evidence="5">
    <location>
        <begin position="244"/>
        <end position="267"/>
    </location>
</feature>
<dbReference type="PANTHER" id="PTHR42910">
    <property type="entry name" value="TRANSPORTER SCO4007-RELATED"/>
    <property type="match status" value="1"/>
</dbReference>
<evidence type="ECO:0000256" key="5">
    <source>
        <dbReference type="SAM" id="Phobius"/>
    </source>
</evidence>
<comment type="subcellular location">
    <subcellularLocation>
        <location evidence="1">Cell membrane</location>
        <topology evidence="1">Multi-pass membrane protein</topology>
    </subcellularLocation>
</comment>
<dbReference type="InterPro" id="IPR011701">
    <property type="entry name" value="MFS"/>
</dbReference>
<accession>A0A3L7AQE5</accession>
<dbReference type="InterPro" id="IPR036259">
    <property type="entry name" value="MFS_trans_sf"/>
</dbReference>
<feature type="transmembrane region" description="Helical" evidence="5">
    <location>
        <begin position="279"/>
        <end position="297"/>
    </location>
</feature>
<dbReference type="Pfam" id="PF07690">
    <property type="entry name" value="MFS_1"/>
    <property type="match status" value="1"/>
</dbReference>